<dbReference type="EMBL" id="MCAQ01000023">
    <property type="protein sequence ID" value="RKF34953.1"/>
    <property type="molecule type" value="Genomic_DNA"/>
</dbReference>
<dbReference type="InterPro" id="IPR016039">
    <property type="entry name" value="Thiolase-like"/>
</dbReference>
<dbReference type="InterPro" id="IPR014030">
    <property type="entry name" value="Ketoacyl_synth_N"/>
</dbReference>
<evidence type="ECO:0000313" key="3">
    <source>
        <dbReference type="Proteomes" id="UP000286402"/>
    </source>
</evidence>
<organism evidence="2 3">
    <name type="scientific">Sphingobacterium siyangense</name>
    <dbReference type="NCBI Taxonomy" id="459529"/>
    <lineage>
        <taxon>Bacteria</taxon>
        <taxon>Pseudomonadati</taxon>
        <taxon>Bacteroidota</taxon>
        <taxon>Sphingobacteriia</taxon>
        <taxon>Sphingobacteriales</taxon>
        <taxon>Sphingobacteriaceae</taxon>
        <taxon>Sphingobacterium</taxon>
    </lineage>
</organism>
<dbReference type="GO" id="GO:0016746">
    <property type="term" value="F:acyltransferase activity"/>
    <property type="evidence" value="ECO:0007669"/>
    <property type="project" value="InterPro"/>
</dbReference>
<evidence type="ECO:0000259" key="1">
    <source>
        <dbReference type="Pfam" id="PF13723"/>
    </source>
</evidence>
<dbReference type="AlphaFoldDB" id="A0A420FQ12"/>
<dbReference type="Pfam" id="PF13723">
    <property type="entry name" value="Ketoacyl-synt_2"/>
    <property type="match status" value="1"/>
</dbReference>
<accession>A0A420FQ12</accession>
<name>A0A420FQ12_9SPHI</name>
<evidence type="ECO:0000313" key="2">
    <source>
        <dbReference type="EMBL" id="RKF34953.1"/>
    </source>
</evidence>
<sequence length="331" mass="36781">MHKVYINAASICVNNLSLPNSPENWIKVDLPKIDSKILSPNSARRMSKAVKMGIICAMEALQQIDRSELDGILVGSGKGCLIDSDKFLQSIVVQQEEFLSPTAFIQSTHNTVAGQIALLIKNTGYNMTYSQGRVSFESTVFDAYLQLVLNERKTLLVGAVDELSDISIDISESITNTTDQPITTGIPRTEGAGFFIFSNQKDQHTLGELVDMVIYHPTEELRPESQLAAFLKKNKLSAEQLDLVIYGSAKPEPPSEMEAEAFNDLAKINYQSQIGYFDTDVVFAFDFALKQLNNQTFRSMESPTENKISAFQHVLICNFGDQNSLMLLSRC</sequence>
<comment type="caution">
    <text evidence="2">The sequence shown here is derived from an EMBL/GenBank/DDBJ whole genome shotgun (WGS) entry which is preliminary data.</text>
</comment>
<dbReference type="RefSeq" id="WP_120334715.1">
    <property type="nucleotide sequence ID" value="NZ_CP070350.1"/>
</dbReference>
<dbReference type="Gene3D" id="3.40.47.10">
    <property type="match status" value="1"/>
</dbReference>
<dbReference type="SUPFAM" id="SSF53901">
    <property type="entry name" value="Thiolase-like"/>
    <property type="match status" value="1"/>
</dbReference>
<proteinExistence type="predicted"/>
<gene>
    <name evidence="2" type="ORF">BCY89_08355</name>
</gene>
<protein>
    <recommendedName>
        <fullName evidence="1">Beta-ketoacyl synthase-like N-terminal domain-containing protein</fullName>
    </recommendedName>
</protein>
<keyword evidence="3" id="KW-1185">Reference proteome</keyword>
<feature type="domain" description="Beta-ketoacyl synthase-like N-terminal" evidence="1">
    <location>
        <begin position="25"/>
        <end position="162"/>
    </location>
</feature>
<reference evidence="2 3" key="1">
    <citation type="submission" date="2016-07" db="EMBL/GenBank/DDBJ databases">
        <title>Genome analysis of Sphingobacterium siyangense T12B17.</title>
        <authorList>
            <person name="Xu D."/>
            <person name="Su Y."/>
            <person name="Zheng S."/>
        </authorList>
    </citation>
    <scope>NUCLEOTIDE SEQUENCE [LARGE SCALE GENOMIC DNA]</scope>
    <source>
        <strain evidence="2 3">T12B17</strain>
    </source>
</reference>
<dbReference type="Proteomes" id="UP000286402">
    <property type="component" value="Unassembled WGS sequence"/>
</dbReference>